<dbReference type="AlphaFoldDB" id="A0A8T3AVZ6"/>
<evidence type="ECO:0000313" key="2">
    <source>
        <dbReference type="Proteomes" id="UP000829196"/>
    </source>
</evidence>
<organism evidence="1 2">
    <name type="scientific">Dendrobium nobile</name>
    <name type="common">Orchid</name>
    <dbReference type="NCBI Taxonomy" id="94219"/>
    <lineage>
        <taxon>Eukaryota</taxon>
        <taxon>Viridiplantae</taxon>
        <taxon>Streptophyta</taxon>
        <taxon>Embryophyta</taxon>
        <taxon>Tracheophyta</taxon>
        <taxon>Spermatophyta</taxon>
        <taxon>Magnoliopsida</taxon>
        <taxon>Liliopsida</taxon>
        <taxon>Asparagales</taxon>
        <taxon>Orchidaceae</taxon>
        <taxon>Epidendroideae</taxon>
        <taxon>Malaxideae</taxon>
        <taxon>Dendrobiinae</taxon>
        <taxon>Dendrobium</taxon>
    </lineage>
</organism>
<dbReference type="EMBL" id="JAGYWB010000013">
    <property type="protein sequence ID" value="KAI0500281.1"/>
    <property type="molecule type" value="Genomic_DNA"/>
</dbReference>
<name>A0A8T3AVZ6_DENNO</name>
<accession>A0A8T3AVZ6</accession>
<sequence>MGKVTGGYDPVVPPVAPPPGWMKATDAFSPYSFVHSTDTIHRSSCKSEGERRLGLQTKALDGDLRLGLANGREMREDGLPWARVEEAKEPWGFPNCREKGAFGFANWKKSREGTLRPK</sequence>
<dbReference type="Proteomes" id="UP000829196">
    <property type="component" value="Unassembled WGS sequence"/>
</dbReference>
<keyword evidence="2" id="KW-1185">Reference proteome</keyword>
<evidence type="ECO:0000313" key="1">
    <source>
        <dbReference type="EMBL" id="KAI0500281.1"/>
    </source>
</evidence>
<comment type="caution">
    <text evidence="1">The sequence shown here is derived from an EMBL/GenBank/DDBJ whole genome shotgun (WGS) entry which is preliminary data.</text>
</comment>
<gene>
    <name evidence="1" type="ORF">KFK09_018493</name>
</gene>
<protein>
    <submittedName>
        <fullName evidence="1">Uncharacterized protein</fullName>
    </submittedName>
</protein>
<proteinExistence type="predicted"/>
<reference evidence="1" key="1">
    <citation type="journal article" date="2022" name="Front. Genet.">
        <title>Chromosome-Scale Assembly of the Dendrobium nobile Genome Provides Insights Into the Molecular Mechanism of the Biosynthesis of the Medicinal Active Ingredient of Dendrobium.</title>
        <authorList>
            <person name="Xu Q."/>
            <person name="Niu S.-C."/>
            <person name="Li K.-L."/>
            <person name="Zheng P.-J."/>
            <person name="Zhang X.-J."/>
            <person name="Jia Y."/>
            <person name="Liu Y."/>
            <person name="Niu Y.-X."/>
            <person name="Yu L.-H."/>
            <person name="Chen D.-F."/>
            <person name="Zhang G.-Q."/>
        </authorList>
    </citation>
    <scope>NUCLEOTIDE SEQUENCE</scope>
    <source>
        <tissue evidence="1">Leaf</tissue>
    </source>
</reference>